<proteinExistence type="predicted"/>
<dbReference type="PANTHER" id="PTHR47505">
    <property type="entry name" value="DNA UTILIZATION PROTEIN YHGH"/>
    <property type="match status" value="1"/>
</dbReference>
<dbReference type="SUPFAM" id="SSF53271">
    <property type="entry name" value="PRTase-like"/>
    <property type="match status" value="1"/>
</dbReference>
<dbReference type="InterPro" id="IPR051910">
    <property type="entry name" value="ComF/GntX_DNA_util-trans"/>
</dbReference>
<dbReference type="Gene3D" id="3.40.50.2020">
    <property type="match status" value="1"/>
</dbReference>
<protein>
    <recommendedName>
        <fullName evidence="3">ComF family protein</fullName>
    </recommendedName>
</protein>
<evidence type="ECO:0008006" key="3">
    <source>
        <dbReference type="Google" id="ProtNLM"/>
    </source>
</evidence>
<reference evidence="2" key="1">
    <citation type="journal article" date="2019" name="Int. J. Syst. Evol. Microbiol.">
        <title>The Global Catalogue of Microorganisms (GCM) 10K type strain sequencing project: providing services to taxonomists for standard genome sequencing and annotation.</title>
        <authorList>
            <consortium name="The Broad Institute Genomics Platform"/>
            <consortium name="The Broad Institute Genome Sequencing Center for Infectious Disease"/>
            <person name="Wu L."/>
            <person name="Ma J."/>
        </authorList>
    </citation>
    <scope>NUCLEOTIDE SEQUENCE [LARGE SCALE GENOMIC DNA]</scope>
    <source>
        <strain evidence="2">JCM 18127</strain>
    </source>
</reference>
<gene>
    <name evidence="1" type="ORF">GCM10023226_11980</name>
</gene>
<dbReference type="RefSeq" id="WP_345263637.1">
    <property type="nucleotide sequence ID" value="NZ_BAABIM010000001.1"/>
</dbReference>
<organism evidence="1 2">
    <name type="scientific">Nocardioides nanhaiensis</name>
    <dbReference type="NCBI Taxonomy" id="1476871"/>
    <lineage>
        <taxon>Bacteria</taxon>
        <taxon>Bacillati</taxon>
        <taxon>Actinomycetota</taxon>
        <taxon>Actinomycetes</taxon>
        <taxon>Propionibacteriales</taxon>
        <taxon>Nocardioidaceae</taxon>
        <taxon>Nocardioides</taxon>
    </lineage>
</organism>
<keyword evidence="2" id="KW-1185">Reference proteome</keyword>
<dbReference type="Proteomes" id="UP001500621">
    <property type="component" value="Unassembled WGS sequence"/>
</dbReference>
<comment type="caution">
    <text evidence="1">The sequence shown here is derived from an EMBL/GenBank/DDBJ whole genome shotgun (WGS) entry which is preliminary data.</text>
</comment>
<dbReference type="PANTHER" id="PTHR47505:SF1">
    <property type="entry name" value="DNA UTILIZATION PROTEIN YHGH"/>
    <property type="match status" value="1"/>
</dbReference>
<evidence type="ECO:0000313" key="2">
    <source>
        <dbReference type="Proteomes" id="UP001500621"/>
    </source>
</evidence>
<name>A0ABP8VZL4_9ACTN</name>
<dbReference type="EMBL" id="BAABIM010000001">
    <property type="protein sequence ID" value="GAA4676367.1"/>
    <property type="molecule type" value="Genomic_DNA"/>
</dbReference>
<accession>A0ABP8VZL4</accession>
<sequence>MLRDAALDLLLGGSCVGCEEPGRLLCGSCRGLLPSTPLAVSLPGWPHPVPVRAAGPYRGTVRALVVGHKERGLHALRAPLAALLAGAVAAARPAGVAGSVLVLVPVPSRRSSVRARGHDPTLAMTRGAARSLAGSGPSTVLVAPLLVQRPGVLDQGGLDRVARARNLEGALACPAAGVRRLARRVGAARVVVCDDVVTTGATAAEAVRALRAAGVVVAGVAAVAATPHPRVS</sequence>
<dbReference type="InterPro" id="IPR029057">
    <property type="entry name" value="PRTase-like"/>
</dbReference>
<evidence type="ECO:0000313" key="1">
    <source>
        <dbReference type="EMBL" id="GAA4676367.1"/>
    </source>
</evidence>